<dbReference type="PANTHER" id="PTHR43564:SF2">
    <property type="entry name" value="BLR6059 PROTEIN"/>
    <property type="match status" value="1"/>
</dbReference>
<dbReference type="Gene3D" id="3.50.30.50">
    <property type="entry name" value="Putative cyclase"/>
    <property type="match status" value="1"/>
</dbReference>
<evidence type="ECO:0000256" key="1">
    <source>
        <dbReference type="ARBA" id="ARBA00007865"/>
    </source>
</evidence>
<organism evidence="2 3">
    <name type="scientific">Rhipicephalus microplus</name>
    <name type="common">Cattle tick</name>
    <name type="synonym">Boophilus microplus</name>
    <dbReference type="NCBI Taxonomy" id="6941"/>
    <lineage>
        <taxon>Eukaryota</taxon>
        <taxon>Metazoa</taxon>
        <taxon>Ecdysozoa</taxon>
        <taxon>Arthropoda</taxon>
        <taxon>Chelicerata</taxon>
        <taxon>Arachnida</taxon>
        <taxon>Acari</taxon>
        <taxon>Parasitiformes</taxon>
        <taxon>Ixodida</taxon>
        <taxon>Ixodoidea</taxon>
        <taxon>Ixodidae</taxon>
        <taxon>Rhipicephalinae</taxon>
        <taxon>Rhipicephalus</taxon>
        <taxon>Boophilus</taxon>
    </lineage>
</organism>
<dbReference type="SUPFAM" id="SSF102198">
    <property type="entry name" value="Putative cyclase"/>
    <property type="match status" value="1"/>
</dbReference>
<comment type="similarity">
    <text evidence="1">Belongs to the Cyclase 1 superfamily.</text>
</comment>
<name>A0A9J6DLI3_RHIMP</name>
<evidence type="ECO:0000313" key="2">
    <source>
        <dbReference type="EMBL" id="KAH8022988.1"/>
    </source>
</evidence>
<dbReference type="InterPro" id="IPR007325">
    <property type="entry name" value="KFase/CYL"/>
</dbReference>
<gene>
    <name evidence="2" type="ORF">HPB51_009592</name>
</gene>
<reference evidence="2" key="2">
    <citation type="submission" date="2021-09" db="EMBL/GenBank/DDBJ databases">
        <authorList>
            <person name="Jia N."/>
            <person name="Wang J."/>
            <person name="Shi W."/>
            <person name="Du L."/>
            <person name="Sun Y."/>
            <person name="Zhan W."/>
            <person name="Jiang J."/>
            <person name="Wang Q."/>
            <person name="Zhang B."/>
            <person name="Ji P."/>
            <person name="Sakyi L.B."/>
            <person name="Cui X."/>
            <person name="Yuan T."/>
            <person name="Jiang B."/>
            <person name="Yang W."/>
            <person name="Lam T.T.-Y."/>
            <person name="Chang Q."/>
            <person name="Ding S."/>
            <person name="Wang X."/>
            <person name="Zhu J."/>
            <person name="Ruan X."/>
            <person name="Zhao L."/>
            <person name="Wei J."/>
            <person name="Que T."/>
            <person name="Du C."/>
            <person name="Cheng J."/>
            <person name="Dai P."/>
            <person name="Han X."/>
            <person name="Huang E."/>
            <person name="Gao Y."/>
            <person name="Liu J."/>
            <person name="Shao H."/>
            <person name="Ye R."/>
            <person name="Li L."/>
            <person name="Wei W."/>
            <person name="Wang X."/>
            <person name="Wang C."/>
            <person name="Huo Q."/>
            <person name="Li W."/>
            <person name="Guo W."/>
            <person name="Chen H."/>
            <person name="Chen S."/>
            <person name="Zhou L."/>
            <person name="Zhou L."/>
            <person name="Ni X."/>
            <person name="Tian J."/>
            <person name="Zhou Y."/>
            <person name="Sheng Y."/>
            <person name="Liu T."/>
            <person name="Pan Y."/>
            <person name="Xia L."/>
            <person name="Li J."/>
            <person name="Zhao F."/>
            <person name="Cao W."/>
        </authorList>
    </citation>
    <scope>NUCLEOTIDE SEQUENCE</scope>
    <source>
        <strain evidence="2">Rmic-2018</strain>
        <tissue evidence="2">Larvae</tissue>
    </source>
</reference>
<proteinExistence type="inferred from homology"/>
<sequence>MPSLTLHPSSAVVPRSYRFAVKVPLVVWNTLMTTARMGFLGGSWRLLAGALSRHRRSRTDVSAATCPLLVLAACVLAVRQATCQPTRSMGPKLVDLSYVFDKNTVYPSPSANFSMDVHYRKTKHGVRYQEENICSSTQGGTHVIVPRHLLKGRWSVTDLPLNRLVVPGAVIDVSIQVLRSRDYRLRITDVMRWEDIHGRLPQGCVLFVRTGWSRYWPSWYKYHGHPAAGANGTFSYLPFDSRPHHPGIHPDTATWLVSKRKVSNREKVKQSADDTANTFIASQVKHTSAESGDARSSICTKQFKFFVLVYENVPCGQRTLMVVEPKRRGADEKKHHVLELLSSAPAVAATHSLVVLEPVVNIVIRLPRKGPRLTFRHAAAILSWRVSVLLISNEVVMACSHVLHVW</sequence>
<dbReference type="EMBL" id="JABSTU010000008">
    <property type="protein sequence ID" value="KAH8022988.1"/>
    <property type="molecule type" value="Genomic_DNA"/>
</dbReference>
<dbReference type="VEuPathDB" id="VectorBase:LOC119171744"/>
<reference evidence="2" key="1">
    <citation type="journal article" date="2020" name="Cell">
        <title>Large-Scale Comparative Analyses of Tick Genomes Elucidate Their Genetic Diversity and Vector Capacities.</title>
        <authorList>
            <consortium name="Tick Genome and Microbiome Consortium (TIGMIC)"/>
            <person name="Jia N."/>
            <person name="Wang J."/>
            <person name="Shi W."/>
            <person name="Du L."/>
            <person name="Sun Y."/>
            <person name="Zhan W."/>
            <person name="Jiang J.F."/>
            <person name="Wang Q."/>
            <person name="Zhang B."/>
            <person name="Ji P."/>
            <person name="Bell-Sakyi L."/>
            <person name="Cui X.M."/>
            <person name="Yuan T.T."/>
            <person name="Jiang B.G."/>
            <person name="Yang W.F."/>
            <person name="Lam T.T."/>
            <person name="Chang Q.C."/>
            <person name="Ding S.J."/>
            <person name="Wang X.J."/>
            <person name="Zhu J.G."/>
            <person name="Ruan X.D."/>
            <person name="Zhao L."/>
            <person name="Wei J.T."/>
            <person name="Ye R.Z."/>
            <person name="Que T.C."/>
            <person name="Du C.H."/>
            <person name="Zhou Y.H."/>
            <person name="Cheng J.X."/>
            <person name="Dai P.F."/>
            <person name="Guo W.B."/>
            <person name="Han X.H."/>
            <person name="Huang E.J."/>
            <person name="Li L.F."/>
            <person name="Wei W."/>
            <person name="Gao Y.C."/>
            <person name="Liu J.Z."/>
            <person name="Shao H.Z."/>
            <person name="Wang X."/>
            <person name="Wang C.C."/>
            <person name="Yang T.C."/>
            <person name="Huo Q.B."/>
            <person name="Li W."/>
            <person name="Chen H.Y."/>
            <person name="Chen S.E."/>
            <person name="Zhou L.G."/>
            <person name="Ni X.B."/>
            <person name="Tian J.H."/>
            <person name="Sheng Y."/>
            <person name="Liu T."/>
            <person name="Pan Y.S."/>
            <person name="Xia L.Y."/>
            <person name="Li J."/>
            <person name="Zhao F."/>
            <person name="Cao W.C."/>
        </authorList>
    </citation>
    <scope>NUCLEOTIDE SEQUENCE</scope>
    <source>
        <strain evidence="2">Rmic-2018</strain>
    </source>
</reference>
<dbReference type="InterPro" id="IPR037175">
    <property type="entry name" value="KFase_sf"/>
</dbReference>
<comment type="caution">
    <text evidence="2">The sequence shown here is derived from an EMBL/GenBank/DDBJ whole genome shotgun (WGS) entry which is preliminary data.</text>
</comment>
<keyword evidence="3" id="KW-1185">Reference proteome</keyword>
<accession>A0A9J6DLI3</accession>
<dbReference type="Proteomes" id="UP000821866">
    <property type="component" value="Chromosome 6"/>
</dbReference>
<dbReference type="GO" id="GO:0019441">
    <property type="term" value="P:L-tryptophan catabolic process to kynurenine"/>
    <property type="evidence" value="ECO:0007669"/>
    <property type="project" value="InterPro"/>
</dbReference>
<evidence type="ECO:0000313" key="3">
    <source>
        <dbReference type="Proteomes" id="UP000821866"/>
    </source>
</evidence>
<dbReference type="GO" id="GO:0004061">
    <property type="term" value="F:arylformamidase activity"/>
    <property type="evidence" value="ECO:0007669"/>
    <property type="project" value="InterPro"/>
</dbReference>
<protein>
    <submittedName>
        <fullName evidence="2">Uncharacterized protein</fullName>
    </submittedName>
</protein>
<dbReference type="Pfam" id="PF04199">
    <property type="entry name" value="Cyclase"/>
    <property type="match status" value="1"/>
</dbReference>
<dbReference type="PANTHER" id="PTHR43564">
    <property type="entry name" value="KYNURENINE FORMAMIDASE-LIKE PROTEIN"/>
    <property type="match status" value="1"/>
</dbReference>
<dbReference type="AlphaFoldDB" id="A0A9J6DLI3"/>